<feature type="chain" id="PRO_5013071967" description="Fibronectin type-III domain-containing protein" evidence="3">
    <location>
        <begin position="22"/>
        <end position="391"/>
    </location>
</feature>
<evidence type="ECO:0000256" key="3">
    <source>
        <dbReference type="SAM" id="SignalP"/>
    </source>
</evidence>
<dbReference type="SUPFAM" id="SSF49265">
    <property type="entry name" value="Fibronectin type III"/>
    <property type="match status" value="1"/>
</dbReference>
<feature type="domain" description="Fibronectin type-III" evidence="4">
    <location>
        <begin position="26"/>
        <end position="122"/>
    </location>
</feature>
<name>A0A1W9S3E6_9BACT</name>
<evidence type="ECO:0000259" key="4">
    <source>
        <dbReference type="SMART" id="SM00060"/>
    </source>
</evidence>
<sequence>MRLIWSLVFILMVLTVGSALCTDETPSPPATIVVSDKGSDDGSKLRVEWSPSPDEKSTNPVLRVERYRIMRREIGGQFEEVEEVFVGEGMEKGRYIYIDSNLQLGKRYIYRVYSVSEKDVVSKGYAGGSGVPVANLFNVERLNVLIFIVAFAGLFIYFYRRAKGGVELYVRPIAGLSAVDEAIGRATEMGKPILYISGLSTVDDISTIAAITILGRVARRVAEHETKLIVPNYDPVVMLVEQEVVKQAYLEAGHPDAYSDDIVFYITTRQFSYVAAVDGIMVREKPAANFFMGYYFAESLILAETGAATGAIQIAGTDAVTQLPFFITACDYTLIGEELYAASAYLSKDPLQLGTLKAQDYMKLAIAVIMGIGIITATFGLNWFQRLFVAR</sequence>
<protein>
    <recommendedName>
        <fullName evidence="4">Fibronectin type-III domain-containing protein</fullName>
    </recommendedName>
</protein>
<dbReference type="InterPro" id="IPR046642">
    <property type="entry name" value="DUF6754"/>
</dbReference>
<dbReference type="Proteomes" id="UP000192611">
    <property type="component" value="Unassembled WGS sequence"/>
</dbReference>
<keyword evidence="2" id="KW-0472">Membrane</keyword>
<feature type="transmembrane region" description="Helical" evidence="2">
    <location>
        <begin position="364"/>
        <end position="384"/>
    </location>
</feature>
<dbReference type="Pfam" id="PF20539">
    <property type="entry name" value="DUF6754"/>
    <property type="match status" value="1"/>
</dbReference>
<accession>A0A1W9S3E6</accession>
<feature type="transmembrane region" description="Helical" evidence="2">
    <location>
        <begin position="142"/>
        <end position="159"/>
    </location>
</feature>
<dbReference type="InterPro" id="IPR003961">
    <property type="entry name" value="FN3_dom"/>
</dbReference>
<keyword evidence="3" id="KW-0732">Signal</keyword>
<dbReference type="InterPro" id="IPR013783">
    <property type="entry name" value="Ig-like_fold"/>
</dbReference>
<keyword evidence="2" id="KW-0812">Transmembrane</keyword>
<dbReference type="EMBL" id="NATQ01000001">
    <property type="protein sequence ID" value="OQX91359.1"/>
    <property type="molecule type" value="Genomic_DNA"/>
</dbReference>
<comment type="caution">
    <text evidence="5">The sequence shown here is derived from an EMBL/GenBank/DDBJ whole genome shotgun (WGS) entry which is preliminary data.</text>
</comment>
<evidence type="ECO:0000313" key="6">
    <source>
        <dbReference type="Proteomes" id="UP000192611"/>
    </source>
</evidence>
<proteinExistence type="predicted"/>
<keyword evidence="2" id="KW-1133">Transmembrane helix</keyword>
<feature type="compositionally biased region" description="Basic and acidic residues" evidence="1">
    <location>
        <begin position="37"/>
        <end position="58"/>
    </location>
</feature>
<dbReference type="InterPro" id="IPR036116">
    <property type="entry name" value="FN3_sf"/>
</dbReference>
<reference evidence="6" key="1">
    <citation type="submission" date="2017-03" db="EMBL/GenBank/DDBJ databases">
        <title>Novel pathways for hydrocarbon cycling and metabolic interdependencies in hydrothermal sediment communities.</title>
        <authorList>
            <person name="Dombrowski N."/>
            <person name="Seitz K."/>
            <person name="Teske A."/>
            <person name="Baker B."/>
        </authorList>
    </citation>
    <scope>NUCLEOTIDE SEQUENCE [LARGE SCALE GENOMIC DNA]</scope>
</reference>
<organism evidence="5 6">
    <name type="scientific">Candidatus Coatesbacteria bacterium 4484_99</name>
    <dbReference type="NCBI Taxonomy" id="1970774"/>
    <lineage>
        <taxon>Bacteria</taxon>
        <taxon>Candidatus Coatesiibacteriota</taxon>
    </lineage>
</organism>
<feature type="region of interest" description="Disordered" evidence="1">
    <location>
        <begin position="27"/>
        <end position="58"/>
    </location>
</feature>
<evidence type="ECO:0000313" key="5">
    <source>
        <dbReference type="EMBL" id="OQX91359.1"/>
    </source>
</evidence>
<dbReference type="AlphaFoldDB" id="A0A1W9S3E6"/>
<evidence type="ECO:0000256" key="2">
    <source>
        <dbReference type="SAM" id="Phobius"/>
    </source>
</evidence>
<dbReference type="SMART" id="SM00060">
    <property type="entry name" value="FN3"/>
    <property type="match status" value="1"/>
</dbReference>
<gene>
    <name evidence="5" type="ORF">B6D57_00105</name>
</gene>
<dbReference type="Gene3D" id="2.60.40.10">
    <property type="entry name" value="Immunoglobulins"/>
    <property type="match status" value="1"/>
</dbReference>
<evidence type="ECO:0000256" key="1">
    <source>
        <dbReference type="SAM" id="MobiDB-lite"/>
    </source>
</evidence>
<feature type="signal peptide" evidence="3">
    <location>
        <begin position="1"/>
        <end position="21"/>
    </location>
</feature>
<dbReference type="CDD" id="cd00063">
    <property type="entry name" value="FN3"/>
    <property type="match status" value="1"/>
</dbReference>